<reference evidence="2 3" key="1">
    <citation type="submission" date="2018-08" db="EMBL/GenBank/DDBJ databases">
        <title>Comparative analysis of Burkholderia isolates from Puerto Rico.</title>
        <authorList>
            <person name="Hall C."/>
            <person name="Sahl J."/>
            <person name="Wagner D."/>
        </authorList>
    </citation>
    <scope>NUCLEOTIDE SEQUENCE [LARGE SCALE GENOMIC DNA]</scope>
    <source>
        <strain evidence="2 3">Bp9025</strain>
    </source>
</reference>
<organism evidence="2 3">
    <name type="scientific">Burkholderia contaminans</name>
    <dbReference type="NCBI Taxonomy" id="488447"/>
    <lineage>
        <taxon>Bacteria</taxon>
        <taxon>Pseudomonadati</taxon>
        <taxon>Pseudomonadota</taxon>
        <taxon>Betaproteobacteria</taxon>
        <taxon>Burkholderiales</taxon>
        <taxon>Burkholderiaceae</taxon>
        <taxon>Burkholderia</taxon>
        <taxon>Burkholderia cepacia complex</taxon>
    </lineage>
</organism>
<name>A0A3N8R5V3_9BURK</name>
<dbReference type="GO" id="GO:0016740">
    <property type="term" value="F:transferase activity"/>
    <property type="evidence" value="ECO:0007669"/>
    <property type="project" value="UniProtKB-KW"/>
</dbReference>
<comment type="caution">
    <text evidence="2">The sequence shown here is derived from an EMBL/GenBank/DDBJ whole genome shotgun (WGS) entry which is preliminary data.</text>
</comment>
<dbReference type="AlphaFoldDB" id="A0A3N8R5V3"/>
<dbReference type="InterPro" id="IPR000120">
    <property type="entry name" value="Amidase"/>
</dbReference>
<dbReference type="PANTHER" id="PTHR11895:SF176">
    <property type="entry name" value="AMIDASE AMID-RELATED"/>
    <property type="match status" value="1"/>
</dbReference>
<dbReference type="RefSeq" id="WP_124580034.1">
    <property type="nucleotide sequence ID" value="NZ_QTQV01000009.1"/>
</dbReference>
<feature type="domain" description="Amidase" evidence="1">
    <location>
        <begin position="27"/>
        <end position="450"/>
    </location>
</feature>
<evidence type="ECO:0000313" key="2">
    <source>
        <dbReference type="EMBL" id="RQT14949.1"/>
    </source>
</evidence>
<evidence type="ECO:0000259" key="1">
    <source>
        <dbReference type="Pfam" id="PF01425"/>
    </source>
</evidence>
<protein>
    <submittedName>
        <fullName evidence="2">Asp-tRNA(Asn)/Glu-tRNA(Gln) amidotransferase subunit GatA</fullName>
    </submittedName>
</protein>
<dbReference type="InterPro" id="IPR036928">
    <property type="entry name" value="AS_sf"/>
</dbReference>
<dbReference type="PANTHER" id="PTHR11895">
    <property type="entry name" value="TRANSAMIDASE"/>
    <property type="match status" value="1"/>
</dbReference>
<sequence length="487" mass="52194">MKHDFINWSLTETARALRQGDITSTQLVEASLEQIGQHDQTLRSFITVFHEQARQAAAASDALLDAGYDLGPLHGIPIALKDNVAVAHTRTTAGSRVLSDWYPTEDAAIVTKLRQAGAILLGKTNMHEFGIGGTSANPHYGIVRNPWDTERIPAGSSGGSAAAVAARLCYGAIGTDTGGSVRLPSAINGIVGIRPTYGRVSNFGIVPLAVSMDTAGPMARTVEDCAALFGVVAGCDNQNSGIAPQPCSDHFQQLGPDVLNVRIGVISDYFFSDLQPAVRISVQHALEIFRDLGAQVVEVPFDGIEENITALLSIEAAESSAYHQCNLRERPQDFGEDVRARLTAGLQIPATEYLRAQRYRAELRDAFVDAFRSVDIFVSPTLPFTATRLGEMTVVVEDGVENDMQLAMARFAGIASLTGLPSLSVPCGFDDSGLPVGLQIIGRPFDEATLFHAGAAFQTVTNFHRCAPPLVRARPTVSEGKNPKRRT</sequence>
<dbReference type="EMBL" id="QTQV01000009">
    <property type="protein sequence ID" value="RQT14949.1"/>
    <property type="molecule type" value="Genomic_DNA"/>
</dbReference>
<dbReference type="Gene3D" id="3.90.1300.10">
    <property type="entry name" value="Amidase signature (AS) domain"/>
    <property type="match status" value="1"/>
</dbReference>
<proteinExistence type="predicted"/>
<keyword evidence="2" id="KW-0808">Transferase</keyword>
<gene>
    <name evidence="2" type="ORF">DF051_17530</name>
</gene>
<dbReference type="Proteomes" id="UP000277921">
    <property type="component" value="Unassembled WGS sequence"/>
</dbReference>
<accession>A0A3N8R5V3</accession>
<dbReference type="InterPro" id="IPR023631">
    <property type="entry name" value="Amidase_dom"/>
</dbReference>
<dbReference type="SUPFAM" id="SSF75304">
    <property type="entry name" value="Amidase signature (AS) enzymes"/>
    <property type="match status" value="1"/>
</dbReference>
<evidence type="ECO:0000313" key="3">
    <source>
        <dbReference type="Proteomes" id="UP000277921"/>
    </source>
</evidence>
<dbReference type="Pfam" id="PF01425">
    <property type="entry name" value="Amidase"/>
    <property type="match status" value="1"/>
</dbReference>